<dbReference type="EMBL" id="CP073100">
    <property type="protein sequence ID" value="QUE49745.1"/>
    <property type="molecule type" value="Genomic_DNA"/>
</dbReference>
<keyword evidence="1" id="KW-0812">Transmembrane</keyword>
<keyword evidence="4" id="KW-1185">Reference proteome</keyword>
<feature type="transmembrane region" description="Helical" evidence="1">
    <location>
        <begin position="142"/>
        <end position="166"/>
    </location>
</feature>
<dbReference type="InterPro" id="IPR007038">
    <property type="entry name" value="HupE_UreJ"/>
</dbReference>
<keyword evidence="2" id="KW-0732">Signal</keyword>
<name>A0A975G6K8_9BACT</name>
<evidence type="ECO:0000256" key="1">
    <source>
        <dbReference type="SAM" id="Phobius"/>
    </source>
</evidence>
<dbReference type="RefSeq" id="WP_211629834.1">
    <property type="nucleotide sequence ID" value="NZ_CP073100.1"/>
</dbReference>
<proteinExistence type="predicted"/>
<feature type="transmembrane region" description="Helical" evidence="1">
    <location>
        <begin position="173"/>
        <end position="194"/>
    </location>
</feature>
<dbReference type="Proteomes" id="UP000676169">
    <property type="component" value="Chromosome"/>
</dbReference>
<sequence>MKRPSLIPVIAASLLGTGAANAHVITTGLGPLYDGATHLALSPEDCVPLVALGLFAGLRGPDAARRAFFVIPAAWLAGGWLGLSGGMAPAFPIAAASFLVLGLLIATDCKMKPAWVAALAGLISATHAWLDGVAVRAEGGEHLGTLGGAITATVFFLLSAGLVLALKPGWTRIVVRVLGSWIAATGLLMAGWWIHTSKPRPPKPPQGAARASIFWRASAALSACPALSAAAASPFSETRSAGKALRAPS</sequence>
<feature type="transmembrane region" description="Helical" evidence="1">
    <location>
        <begin position="89"/>
        <end position="106"/>
    </location>
</feature>
<evidence type="ECO:0000313" key="4">
    <source>
        <dbReference type="Proteomes" id="UP000676169"/>
    </source>
</evidence>
<feature type="signal peptide" evidence="2">
    <location>
        <begin position="1"/>
        <end position="22"/>
    </location>
</feature>
<evidence type="ECO:0000256" key="2">
    <source>
        <dbReference type="SAM" id="SignalP"/>
    </source>
</evidence>
<dbReference type="Pfam" id="PF04955">
    <property type="entry name" value="HupE_UreJ"/>
    <property type="match status" value="1"/>
</dbReference>
<protein>
    <submittedName>
        <fullName evidence="3">HupE/UreJ family protein</fullName>
    </submittedName>
</protein>
<dbReference type="KEGG" id="lamb:KBB96_12780"/>
<reference evidence="3" key="1">
    <citation type="submission" date="2021-04" db="EMBL/GenBank/DDBJ databases">
        <title>Luteolibacter sp. 32A isolated from the skin of an Anderson's salamander (Ambystoma andersonii).</title>
        <authorList>
            <person name="Spergser J."/>
            <person name="Busse H.-J."/>
        </authorList>
    </citation>
    <scope>NUCLEOTIDE SEQUENCE</scope>
    <source>
        <strain evidence="3">32A</strain>
    </source>
</reference>
<dbReference type="AlphaFoldDB" id="A0A975G6K8"/>
<accession>A0A975G6K8</accession>
<keyword evidence="1" id="KW-1133">Transmembrane helix</keyword>
<organism evidence="3 4">
    <name type="scientific">Luteolibacter ambystomatis</name>
    <dbReference type="NCBI Taxonomy" id="2824561"/>
    <lineage>
        <taxon>Bacteria</taxon>
        <taxon>Pseudomonadati</taxon>
        <taxon>Verrucomicrobiota</taxon>
        <taxon>Verrucomicrobiia</taxon>
        <taxon>Verrucomicrobiales</taxon>
        <taxon>Verrucomicrobiaceae</taxon>
        <taxon>Luteolibacter</taxon>
    </lineage>
</organism>
<keyword evidence="1" id="KW-0472">Membrane</keyword>
<feature type="transmembrane region" description="Helical" evidence="1">
    <location>
        <begin position="113"/>
        <end position="130"/>
    </location>
</feature>
<feature type="chain" id="PRO_5036824940" evidence="2">
    <location>
        <begin position="23"/>
        <end position="249"/>
    </location>
</feature>
<gene>
    <name evidence="3" type="ORF">KBB96_12780</name>
</gene>
<evidence type="ECO:0000313" key="3">
    <source>
        <dbReference type="EMBL" id="QUE49745.1"/>
    </source>
</evidence>